<evidence type="ECO:0000259" key="14">
    <source>
        <dbReference type="PROSITE" id="PS50011"/>
    </source>
</evidence>
<accession>E1ZWG2</accession>
<keyword evidence="8 13" id="KW-0547">Nucleotide-binding</keyword>
<evidence type="ECO:0000256" key="8">
    <source>
        <dbReference type="ARBA" id="ARBA00022741"/>
    </source>
</evidence>
<dbReference type="GO" id="GO:0005524">
    <property type="term" value="F:ATP binding"/>
    <property type="evidence" value="ECO:0007669"/>
    <property type="project" value="UniProtKB-UniRule"/>
</dbReference>
<evidence type="ECO:0000256" key="7">
    <source>
        <dbReference type="ARBA" id="ARBA00022679"/>
    </source>
</evidence>
<dbReference type="GO" id="GO:0035556">
    <property type="term" value="P:intracellular signal transduction"/>
    <property type="evidence" value="ECO:0007669"/>
    <property type="project" value="TreeGrafter"/>
</dbReference>
<comment type="catalytic activity">
    <reaction evidence="12">
        <text>L-seryl-[protein] + ATP = O-phospho-L-seryl-[protein] + ADP + H(+)</text>
        <dbReference type="Rhea" id="RHEA:17989"/>
        <dbReference type="Rhea" id="RHEA-COMP:9863"/>
        <dbReference type="Rhea" id="RHEA-COMP:11604"/>
        <dbReference type="ChEBI" id="CHEBI:15378"/>
        <dbReference type="ChEBI" id="CHEBI:29999"/>
        <dbReference type="ChEBI" id="CHEBI:30616"/>
        <dbReference type="ChEBI" id="CHEBI:83421"/>
        <dbReference type="ChEBI" id="CHEBI:456216"/>
        <dbReference type="EC" id="2.7.11.1"/>
    </reaction>
</comment>
<dbReference type="SMART" id="SM00220">
    <property type="entry name" value="S_TKc"/>
    <property type="match status" value="1"/>
</dbReference>
<keyword evidence="7" id="KW-0808">Transferase</keyword>
<evidence type="ECO:0000256" key="3">
    <source>
        <dbReference type="ARBA" id="ARBA00012513"/>
    </source>
</evidence>
<evidence type="ECO:0000256" key="10">
    <source>
        <dbReference type="ARBA" id="ARBA00022840"/>
    </source>
</evidence>
<dbReference type="OrthoDB" id="21018at2759"/>
<dbReference type="PANTHER" id="PTHR24419:SF18">
    <property type="entry name" value="SERINE_THREONINE-PROTEIN KINASE HASPIN"/>
    <property type="match status" value="1"/>
</dbReference>
<dbReference type="InterPro" id="IPR000719">
    <property type="entry name" value="Prot_kinase_dom"/>
</dbReference>
<dbReference type="Pfam" id="PF12330">
    <property type="entry name" value="Haspin_kinase"/>
    <property type="match status" value="1"/>
</dbReference>
<dbReference type="Gene3D" id="1.10.510.10">
    <property type="entry name" value="Transferase(Phosphotransferase) domain 1"/>
    <property type="match status" value="1"/>
</dbReference>
<dbReference type="GO" id="GO:0000278">
    <property type="term" value="P:mitotic cell cycle"/>
    <property type="evidence" value="ECO:0007669"/>
    <property type="project" value="TreeGrafter"/>
</dbReference>
<dbReference type="PROSITE" id="PS00107">
    <property type="entry name" value="PROTEIN_KINASE_ATP"/>
    <property type="match status" value="1"/>
</dbReference>
<name>E1ZWG2_CAMFO</name>
<keyword evidence="5" id="KW-0963">Cytoplasm</keyword>
<dbReference type="PANTHER" id="PTHR24419">
    <property type="entry name" value="INTERLEUKIN-1 RECEPTOR-ASSOCIATED KINASE"/>
    <property type="match status" value="1"/>
</dbReference>
<evidence type="ECO:0000313" key="16">
    <source>
        <dbReference type="Proteomes" id="UP000000311"/>
    </source>
</evidence>
<keyword evidence="16" id="KW-1185">Reference proteome</keyword>
<organism evidence="16">
    <name type="scientific">Camponotus floridanus</name>
    <name type="common">Florida carpenter ant</name>
    <dbReference type="NCBI Taxonomy" id="104421"/>
    <lineage>
        <taxon>Eukaryota</taxon>
        <taxon>Metazoa</taxon>
        <taxon>Ecdysozoa</taxon>
        <taxon>Arthropoda</taxon>
        <taxon>Hexapoda</taxon>
        <taxon>Insecta</taxon>
        <taxon>Pterygota</taxon>
        <taxon>Neoptera</taxon>
        <taxon>Endopterygota</taxon>
        <taxon>Hymenoptera</taxon>
        <taxon>Apocrita</taxon>
        <taxon>Aculeata</taxon>
        <taxon>Formicoidea</taxon>
        <taxon>Formicidae</taxon>
        <taxon>Formicinae</taxon>
        <taxon>Camponotus</taxon>
    </lineage>
</organism>
<dbReference type="EC" id="2.7.11.1" evidence="3"/>
<protein>
    <recommendedName>
        <fullName evidence="3">non-specific serine/threonine protein kinase</fullName>
        <ecNumber evidence="3">2.7.11.1</ecNumber>
    </recommendedName>
</protein>
<dbReference type="PROSITE" id="PS50011">
    <property type="entry name" value="PROTEIN_KINASE_DOM"/>
    <property type="match status" value="1"/>
</dbReference>
<comment type="subcellular location">
    <subcellularLocation>
        <location evidence="1">Chromosome</location>
    </subcellularLocation>
    <subcellularLocation>
        <location evidence="2">Cytoplasm</location>
    </subcellularLocation>
</comment>
<evidence type="ECO:0000256" key="6">
    <source>
        <dbReference type="ARBA" id="ARBA00022527"/>
    </source>
</evidence>
<dbReference type="FunFam" id="1.10.510.10:FF:000401">
    <property type="entry name" value="serine/threonine-protein kinase haspin"/>
    <property type="match status" value="1"/>
</dbReference>
<dbReference type="GO" id="GO:0005634">
    <property type="term" value="C:nucleus"/>
    <property type="evidence" value="ECO:0007669"/>
    <property type="project" value="TreeGrafter"/>
</dbReference>
<evidence type="ECO:0000313" key="15">
    <source>
        <dbReference type="EMBL" id="EFN74474.1"/>
    </source>
</evidence>
<keyword evidence="9 15" id="KW-0418">Kinase</keyword>
<evidence type="ECO:0000256" key="1">
    <source>
        <dbReference type="ARBA" id="ARBA00004286"/>
    </source>
</evidence>
<dbReference type="GO" id="GO:0072354">
    <property type="term" value="F:histone H3T3 kinase activity"/>
    <property type="evidence" value="ECO:0007669"/>
    <property type="project" value="TreeGrafter"/>
</dbReference>
<dbReference type="EMBL" id="GL434830">
    <property type="protein sequence ID" value="EFN74474.1"/>
    <property type="molecule type" value="Genomic_DNA"/>
</dbReference>
<evidence type="ECO:0000256" key="13">
    <source>
        <dbReference type="PROSITE-ProRule" id="PRU10141"/>
    </source>
</evidence>
<evidence type="ECO:0000256" key="11">
    <source>
        <dbReference type="ARBA" id="ARBA00047899"/>
    </source>
</evidence>
<gene>
    <name evidence="15" type="ORF">EAG_02601</name>
</gene>
<evidence type="ECO:0000256" key="12">
    <source>
        <dbReference type="ARBA" id="ARBA00048679"/>
    </source>
</evidence>
<dbReference type="InParanoid" id="E1ZWG2"/>
<feature type="binding site" evidence="13">
    <location>
        <position position="445"/>
    </location>
    <ligand>
        <name>ATP</name>
        <dbReference type="ChEBI" id="CHEBI:30616"/>
    </ligand>
</feature>
<dbReference type="InterPro" id="IPR024604">
    <property type="entry name" value="GSG2_C"/>
</dbReference>
<reference evidence="15 16" key="1">
    <citation type="journal article" date="2010" name="Science">
        <title>Genomic comparison of the ants Camponotus floridanus and Harpegnathos saltator.</title>
        <authorList>
            <person name="Bonasio R."/>
            <person name="Zhang G."/>
            <person name="Ye C."/>
            <person name="Mutti N.S."/>
            <person name="Fang X."/>
            <person name="Qin N."/>
            <person name="Donahue G."/>
            <person name="Yang P."/>
            <person name="Li Q."/>
            <person name="Li C."/>
            <person name="Zhang P."/>
            <person name="Huang Z."/>
            <person name="Berger S.L."/>
            <person name="Reinberg D."/>
            <person name="Wang J."/>
            <person name="Liebig J."/>
        </authorList>
    </citation>
    <scope>NUCLEOTIDE SEQUENCE [LARGE SCALE GENOMIC DNA]</scope>
    <source>
        <strain evidence="16">C129</strain>
    </source>
</reference>
<feature type="domain" description="Protein kinase" evidence="14">
    <location>
        <begin position="418"/>
        <end position="730"/>
    </location>
</feature>
<dbReference type="InterPro" id="IPR017441">
    <property type="entry name" value="Protein_kinase_ATP_BS"/>
</dbReference>
<comment type="catalytic activity">
    <reaction evidence="11">
        <text>L-threonyl-[protein] + ATP = O-phospho-L-threonyl-[protein] + ADP + H(+)</text>
        <dbReference type="Rhea" id="RHEA:46608"/>
        <dbReference type="Rhea" id="RHEA-COMP:11060"/>
        <dbReference type="Rhea" id="RHEA-COMP:11605"/>
        <dbReference type="ChEBI" id="CHEBI:15378"/>
        <dbReference type="ChEBI" id="CHEBI:30013"/>
        <dbReference type="ChEBI" id="CHEBI:30616"/>
        <dbReference type="ChEBI" id="CHEBI:61977"/>
        <dbReference type="ChEBI" id="CHEBI:456216"/>
        <dbReference type="EC" id="2.7.11.1"/>
    </reaction>
</comment>
<dbReference type="GO" id="GO:0005737">
    <property type="term" value="C:cytoplasm"/>
    <property type="evidence" value="ECO:0007669"/>
    <property type="project" value="UniProtKB-SubCell"/>
</dbReference>
<dbReference type="SMART" id="SM01331">
    <property type="entry name" value="DUF3635"/>
    <property type="match status" value="1"/>
</dbReference>
<dbReference type="Gene3D" id="3.30.200.20">
    <property type="entry name" value="Phosphorylase Kinase, domain 1"/>
    <property type="match status" value="1"/>
</dbReference>
<evidence type="ECO:0000256" key="9">
    <source>
        <dbReference type="ARBA" id="ARBA00022777"/>
    </source>
</evidence>
<dbReference type="FunCoup" id="E1ZWG2">
    <property type="interactions" value="116"/>
</dbReference>
<keyword evidence="6" id="KW-0723">Serine/threonine-protein kinase</keyword>
<evidence type="ECO:0000256" key="2">
    <source>
        <dbReference type="ARBA" id="ARBA00004496"/>
    </source>
</evidence>
<keyword evidence="4" id="KW-0158">Chromosome</keyword>
<dbReference type="GO" id="GO:0005694">
    <property type="term" value="C:chromosome"/>
    <property type="evidence" value="ECO:0007669"/>
    <property type="project" value="UniProtKB-SubCell"/>
</dbReference>
<dbReference type="Proteomes" id="UP000000311">
    <property type="component" value="Unassembled WGS sequence"/>
</dbReference>
<evidence type="ECO:0000256" key="5">
    <source>
        <dbReference type="ARBA" id="ARBA00022490"/>
    </source>
</evidence>
<sequence>MPSKCDSDIVDVHEQSTQVLLSSWKMQTRDSLKIGASLSSEENIHTLPTQKYNVKSDVIREAPARSLNISSIADTDPSLFSDYSSKNIECQVQKIHSTNTSTCDKIAHTTDSFVDLGLERKRINTNTEDEIVNNDKSSSFSEDQDVNINNTVFLARLQDSLKITGRRTRYSKWLSNQLSSFKSSIDEAESNSEIFRCEIDEIRDIPSEICNFECSTNAMKKSLDFTQLLDDENKRVEKSVFLKPGKYWARSLSILHRINDGSNLDKLSLGKGKRWRHSVKDILDMQKQGIFQSCLKKDKDDADLSCKELDASDIVLSFDDDKHKTFNSENHARLSKRISVRVVPNNTSTGCKIKDTSFLEAFGIKSEKSSSLELSLHEKSHNNRISKRHSTTAKDLVLQRCLQKSYLSFSHCFPDSYLKYCCKIGEGVYGEVFLYEYLDKKSVLKIIPIEGDKLVNGEPQKKFNEILSEIVIAKELDNLRLNTVYKTSGFVEVRSIKCIIGKYPKRLVELWNIYDDNKTSDNDCPSMFEENQLYIALELGDGGEDMEAFVFQTAEEARALFLQTAFALAIAEKALEFEHRDLHWGNVLISRTKEPYIYYTLNGREIKLPSNGVKVSIIDFTLSRMLYQGCCIYNDLALDPALFTAYGEYQFEIYRLMREKIQNNWNKFEPYTNILWLHYILDKMITAVRYKRKNVKVHKHAIVRLKEFRDIILNYDNAFDFVTDSSVVHL</sequence>
<dbReference type="InterPro" id="IPR011009">
    <property type="entry name" value="Kinase-like_dom_sf"/>
</dbReference>
<dbReference type="STRING" id="104421.E1ZWG2"/>
<keyword evidence="10 13" id="KW-0067">ATP-binding</keyword>
<evidence type="ECO:0000256" key="4">
    <source>
        <dbReference type="ARBA" id="ARBA00022454"/>
    </source>
</evidence>
<proteinExistence type="predicted"/>
<dbReference type="SUPFAM" id="SSF56112">
    <property type="entry name" value="Protein kinase-like (PK-like)"/>
    <property type="match status" value="1"/>
</dbReference>
<dbReference type="AlphaFoldDB" id="E1ZWG2"/>